<protein>
    <recommendedName>
        <fullName evidence="4">Carboxypeptidase regulatory-like domain-containing protein</fullName>
    </recommendedName>
</protein>
<sequence length="231" mass="26025">MRLLLLCLVSLFCVTCLVACENTAEPDQLTVVQGTVTSAETGRPLASVLMVIESFQRGIFGRPYLIATGDSVRTDRQGKYQLSFRNRKGLYYAATAEPLDLRKSSPYYRLAFVTNPKASIFQYLNSQEVTVGQTNTVDFQPNELRTVAVRIRNRNTGYQQLDFNYRYLHGNNLDTLAYLRGYYLPPVGVQFHYYQRNTAGQLTKDTAVALVVQSPAARPPDTLRATLTFGR</sequence>
<evidence type="ECO:0000313" key="2">
    <source>
        <dbReference type="EMBL" id="NML64516.1"/>
    </source>
</evidence>
<dbReference type="EMBL" id="JABBGH010000001">
    <property type="protein sequence ID" value="NML64516.1"/>
    <property type="molecule type" value="Genomic_DNA"/>
</dbReference>
<name>A0A7Y0FLK8_9BACT</name>
<proteinExistence type="predicted"/>
<feature type="chain" id="PRO_5031324946" description="Carboxypeptidase regulatory-like domain-containing protein" evidence="1">
    <location>
        <begin position="20"/>
        <end position="231"/>
    </location>
</feature>
<organism evidence="2 3">
    <name type="scientific">Hymenobacter polaris</name>
    <dbReference type="NCBI Taxonomy" id="2682546"/>
    <lineage>
        <taxon>Bacteria</taxon>
        <taxon>Pseudomonadati</taxon>
        <taxon>Bacteroidota</taxon>
        <taxon>Cytophagia</taxon>
        <taxon>Cytophagales</taxon>
        <taxon>Hymenobacteraceae</taxon>
        <taxon>Hymenobacter</taxon>
    </lineage>
</organism>
<accession>A0A7Y0FLK8</accession>
<dbReference type="RefSeq" id="WP_169529806.1">
    <property type="nucleotide sequence ID" value="NZ_JABBGH010000001.1"/>
</dbReference>
<feature type="signal peptide" evidence="1">
    <location>
        <begin position="1"/>
        <end position="19"/>
    </location>
</feature>
<reference evidence="2 3" key="1">
    <citation type="submission" date="2020-04" db="EMBL/GenBank/DDBJ databases">
        <title>Hymenobacter polaris sp. nov., isolated from Arctic soil.</title>
        <authorList>
            <person name="Dahal R.H."/>
        </authorList>
    </citation>
    <scope>NUCLEOTIDE SEQUENCE [LARGE SCALE GENOMIC DNA]</scope>
    <source>
        <strain evidence="2 3">RP-2-7</strain>
    </source>
</reference>
<dbReference type="Proteomes" id="UP000559626">
    <property type="component" value="Unassembled WGS sequence"/>
</dbReference>
<comment type="caution">
    <text evidence="2">The sequence shown here is derived from an EMBL/GenBank/DDBJ whole genome shotgun (WGS) entry which is preliminary data.</text>
</comment>
<evidence type="ECO:0000313" key="3">
    <source>
        <dbReference type="Proteomes" id="UP000559626"/>
    </source>
</evidence>
<evidence type="ECO:0000256" key="1">
    <source>
        <dbReference type="SAM" id="SignalP"/>
    </source>
</evidence>
<gene>
    <name evidence="2" type="ORF">HHL22_04795</name>
</gene>
<dbReference type="AlphaFoldDB" id="A0A7Y0FLK8"/>
<keyword evidence="3" id="KW-1185">Reference proteome</keyword>
<evidence type="ECO:0008006" key="4">
    <source>
        <dbReference type="Google" id="ProtNLM"/>
    </source>
</evidence>
<keyword evidence="1" id="KW-0732">Signal</keyword>